<dbReference type="GO" id="GO:1901982">
    <property type="term" value="F:maltose binding"/>
    <property type="evidence" value="ECO:0007669"/>
    <property type="project" value="TreeGrafter"/>
</dbReference>
<protein>
    <recommendedName>
        <fullName evidence="6">Sugar ABC transporter substrate-binding protein</fullName>
    </recommendedName>
</protein>
<gene>
    <name evidence="4" type="ORF">BO222_00545</name>
</gene>
<dbReference type="GO" id="GO:0055052">
    <property type="term" value="C:ATP-binding cassette (ABC) transporter complex, substrate-binding subunit-containing"/>
    <property type="evidence" value="ECO:0007669"/>
    <property type="project" value="TreeGrafter"/>
</dbReference>
<comment type="similarity">
    <text evidence="1">Belongs to the bacterial solute-binding protein 1 family.</text>
</comment>
<dbReference type="InterPro" id="IPR006059">
    <property type="entry name" value="SBP"/>
</dbReference>
<dbReference type="GO" id="GO:0015768">
    <property type="term" value="P:maltose transport"/>
    <property type="evidence" value="ECO:0007669"/>
    <property type="project" value="TreeGrafter"/>
</dbReference>
<dbReference type="Pfam" id="PF01547">
    <property type="entry name" value="SBP_bac_1"/>
    <property type="match status" value="1"/>
</dbReference>
<evidence type="ECO:0000256" key="3">
    <source>
        <dbReference type="ARBA" id="ARBA00022729"/>
    </source>
</evidence>
<dbReference type="EMBL" id="MPJW01000024">
    <property type="protein sequence ID" value="OLU43113.1"/>
    <property type="molecule type" value="Genomic_DNA"/>
</dbReference>
<dbReference type="AlphaFoldDB" id="A0A1U7NJ61"/>
<dbReference type="SUPFAM" id="SSF53850">
    <property type="entry name" value="Periplasmic binding protein-like II"/>
    <property type="match status" value="1"/>
</dbReference>
<dbReference type="PANTHER" id="PTHR30061">
    <property type="entry name" value="MALTOSE-BINDING PERIPLASMIC PROTEIN"/>
    <property type="match status" value="1"/>
</dbReference>
<dbReference type="GO" id="GO:0042956">
    <property type="term" value="P:maltodextrin transmembrane transport"/>
    <property type="evidence" value="ECO:0007669"/>
    <property type="project" value="TreeGrafter"/>
</dbReference>
<dbReference type="Proteomes" id="UP000186341">
    <property type="component" value="Unassembled WGS sequence"/>
</dbReference>
<proteinExistence type="inferred from homology"/>
<evidence type="ECO:0000313" key="5">
    <source>
        <dbReference type="Proteomes" id="UP000186341"/>
    </source>
</evidence>
<comment type="caution">
    <text evidence="4">The sequence shown here is derived from an EMBL/GenBank/DDBJ whole genome shotgun (WGS) entry which is preliminary data.</text>
</comment>
<keyword evidence="3" id="KW-0732">Signal</keyword>
<dbReference type="Gene3D" id="3.40.190.10">
    <property type="entry name" value="Periplasmic binding protein-like II"/>
    <property type="match status" value="1"/>
</dbReference>
<accession>A0A1U7NJ61</accession>
<evidence type="ECO:0000256" key="2">
    <source>
        <dbReference type="ARBA" id="ARBA00022448"/>
    </source>
</evidence>
<dbReference type="PANTHER" id="PTHR30061:SF50">
    <property type="entry name" value="MALTOSE_MALTODEXTRIN-BINDING PERIPLASMIC PROTEIN"/>
    <property type="match status" value="1"/>
</dbReference>
<evidence type="ECO:0000313" key="4">
    <source>
        <dbReference type="EMBL" id="OLU43113.1"/>
    </source>
</evidence>
<organism evidence="4 5">
    <name type="scientific">Ileibacterium valens</name>
    <dbReference type="NCBI Taxonomy" id="1862668"/>
    <lineage>
        <taxon>Bacteria</taxon>
        <taxon>Bacillati</taxon>
        <taxon>Bacillota</taxon>
        <taxon>Erysipelotrichia</taxon>
        <taxon>Erysipelotrichales</taxon>
        <taxon>Erysipelotrichaceae</taxon>
        <taxon>Ileibacterium</taxon>
    </lineage>
</organism>
<keyword evidence="2" id="KW-0813">Transport</keyword>
<sequence length="423" mass="48106">MLFEVIVGLVLSVCICSLLRFLPIPYTLHLGILSTSNWNVPESGTYTIVDEVISRFESTHPYVKVKYTSGIVRDDYSQWLSEQIVKGMQPDLFMVLDQDFNTMASLGALKELNSFIEQDQYVQSADFYSSAIEEGTYNHQIYALPYQCNLKLMFVNKGLLKKEGIVVPDWNWTTEDLLRISSQITKDSDFDGIVDQWGISGYTVDDTIEAFGLNLFNDEGNTAYINQNDVRQAVLFMQEMAAVDQSNFSGNTTEGFDSGQTAFAPMSLAEYKTYGPYPWKVRRYSTFDWTILPMPSLNSEQSRCSLETLMMGISATTAHPQDAWDLLRLFTCDPEIQTMMMEQTSGTSAMVQLVKNTEIANDEVSWDMLDFALSHTKAKKRFRKFEDASRLLNNGISKIIRSSSDLDLELLDLQKQLNSFLRE</sequence>
<evidence type="ECO:0008006" key="6">
    <source>
        <dbReference type="Google" id="ProtNLM"/>
    </source>
</evidence>
<name>A0A1U7NJ61_9FIRM</name>
<reference evidence="4 5" key="1">
    <citation type="submission" date="2016-11" db="EMBL/GenBank/DDBJ databases">
        <title>Description of two novel members of the family Erysipelotrichaceae: Ileibacterium lipovorans gen. nov., sp. nov. and Dubosiella newyorkensis, gen. nov., sp. nov.</title>
        <authorList>
            <person name="Cox L.M."/>
            <person name="Sohn J."/>
            <person name="Tyrrell K.L."/>
            <person name="Citron D.M."/>
            <person name="Lawson P.A."/>
            <person name="Patel N.B."/>
            <person name="Iizumi T."/>
            <person name="Perez-Perez G.I."/>
            <person name="Goldstein E.J."/>
            <person name="Blaser M.J."/>
        </authorList>
    </citation>
    <scope>NUCLEOTIDE SEQUENCE [LARGE SCALE GENOMIC DNA]</scope>
    <source>
        <strain evidence="4 5">NYU-BL-A3</strain>
    </source>
</reference>
<keyword evidence="5" id="KW-1185">Reference proteome</keyword>
<evidence type="ECO:0000256" key="1">
    <source>
        <dbReference type="ARBA" id="ARBA00008520"/>
    </source>
</evidence>